<name>A0ABU2BPN4_9ACTN</name>
<dbReference type="EMBL" id="JAVDYG010000001">
    <property type="protein sequence ID" value="MDR7360585.1"/>
    <property type="molecule type" value="Genomic_DNA"/>
</dbReference>
<reference evidence="1 2" key="1">
    <citation type="submission" date="2023-07" db="EMBL/GenBank/DDBJ databases">
        <title>Sequencing the genomes of 1000 actinobacteria strains.</title>
        <authorList>
            <person name="Klenk H.-P."/>
        </authorList>
    </citation>
    <scope>NUCLEOTIDE SEQUENCE [LARGE SCALE GENOMIC DNA]</scope>
    <source>
        <strain evidence="1 2">DSM 19426</strain>
    </source>
</reference>
<keyword evidence="2" id="KW-1185">Reference proteome</keyword>
<dbReference type="RefSeq" id="WP_310297261.1">
    <property type="nucleotide sequence ID" value="NZ_BAAAPS010000006.1"/>
</dbReference>
<organism evidence="1 2">
    <name type="scientific">Nocardioides marmoribigeumensis</name>
    <dbReference type="NCBI Taxonomy" id="433649"/>
    <lineage>
        <taxon>Bacteria</taxon>
        <taxon>Bacillati</taxon>
        <taxon>Actinomycetota</taxon>
        <taxon>Actinomycetes</taxon>
        <taxon>Propionibacteriales</taxon>
        <taxon>Nocardioidaceae</taxon>
        <taxon>Nocardioides</taxon>
    </lineage>
</organism>
<evidence type="ECO:0000313" key="2">
    <source>
        <dbReference type="Proteomes" id="UP001183648"/>
    </source>
</evidence>
<evidence type="ECO:0000313" key="1">
    <source>
        <dbReference type="EMBL" id="MDR7360585.1"/>
    </source>
</evidence>
<protein>
    <submittedName>
        <fullName evidence="1">Uncharacterized protein</fullName>
    </submittedName>
</protein>
<comment type="caution">
    <text evidence="1">The sequence shown here is derived from an EMBL/GenBank/DDBJ whole genome shotgun (WGS) entry which is preliminary data.</text>
</comment>
<proteinExistence type="predicted"/>
<gene>
    <name evidence="1" type="ORF">J2S63_000138</name>
</gene>
<accession>A0ABU2BPN4</accession>
<dbReference type="Proteomes" id="UP001183648">
    <property type="component" value="Unassembled WGS sequence"/>
</dbReference>
<sequence length="76" mass="8051">MSYERLPYADAETPRAMSTDCLEAGTNLHLPGQRAVETTGGDLFDEAVAGHPTFASSVAVPDSLARLAGEMALHFD</sequence>